<sequence>MPSVALGQTDVLEEYLYGLIQKNVFLSSIETVKIYGFTYTTGFTALHKAAGDATPSIITLILKYRADPNAEPTNGCTALIEAALWGRAICALVVKDKIYRENTCMRDTDGAMIVGILSPNKNEPGVRGQS</sequence>
<dbReference type="Proteomes" id="UP000294847">
    <property type="component" value="Chromosome 1"/>
</dbReference>
<proteinExistence type="predicted"/>
<evidence type="ECO:0000256" key="1">
    <source>
        <dbReference type="PROSITE-ProRule" id="PRU00023"/>
    </source>
</evidence>
<organism evidence="2 3">
    <name type="scientific">Pyricularia oryzae</name>
    <name type="common">Rice blast fungus</name>
    <name type="synonym">Magnaporthe oryzae</name>
    <dbReference type="NCBI Taxonomy" id="318829"/>
    <lineage>
        <taxon>Eukaryota</taxon>
        <taxon>Fungi</taxon>
        <taxon>Dikarya</taxon>
        <taxon>Ascomycota</taxon>
        <taxon>Pezizomycotina</taxon>
        <taxon>Sordariomycetes</taxon>
        <taxon>Sordariomycetidae</taxon>
        <taxon>Magnaporthales</taxon>
        <taxon>Pyriculariaceae</taxon>
        <taxon>Pyricularia</taxon>
    </lineage>
</organism>
<evidence type="ECO:0000313" key="3">
    <source>
        <dbReference type="Proteomes" id="UP000294847"/>
    </source>
</evidence>
<dbReference type="PROSITE" id="PS50088">
    <property type="entry name" value="ANK_REPEAT"/>
    <property type="match status" value="1"/>
</dbReference>
<accession>A0A4P7MU91</accession>
<keyword evidence="1" id="KW-0040">ANK repeat</keyword>
<reference evidence="2 3" key="1">
    <citation type="journal article" date="2019" name="Mol. Biol. Evol.">
        <title>Blast fungal genomes show frequent chromosomal changes, gene gains and losses, and effector gene turnover.</title>
        <authorList>
            <person name="Gomez Luciano L.B."/>
            <person name="Jason Tsai I."/>
            <person name="Chuma I."/>
            <person name="Tosa Y."/>
            <person name="Chen Y.H."/>
            <person name="Li J.Y."/>
            <person name="Li M.Y."/>
            <person name="Jade Lu M.Y."/>
            <person name="Nakayashiki H."/>
            <person name="Li W.H."/>
        </authorList>
    </citation>
    <scope>NUCLEOTIDE SEQUENCE [LARGE SCALE GENOMIC DNA]</scope>
    <source>
        <strain evidence="2">MZ5-1-6</strain>
    </source>
</reference>
<dbReference type="Gene3D" id="1.25.40.20">
    <property type="entry name" value="Ankyrin repeat-containing domain"/>
    <property type="match status" value="1"/>
</dbReference>
<dbReference type="AlphaFoldDB" id="A0A4P7MU91"/>
<gene>
    <name evidence="2" type="ORF">PoMZ_09467</name>
</gene>
<name>A0A4P7MU91_PYROR</name>
<dbReference type="EMBL" id="CP034204">
    <property type="protein sequence ID" value="QBZ53777.1"/>
    <property type="molecule type" value="Genomic_DNA"/>
</dbReference>
<dbReference type="InterPro" id="IPR002110">
    <property type="entry name" value="Ankyrin_rpt"/>
</dbReference>
<evidence type="ECO:0000313" key="2">
    <source>
        <dbReference type="EMBL" id="QBZ53777.1"/>
    </source>
</evidence>
<dbReference type="InterPro" id="IPR036770">
    <property type="entry name" value="Ankyrin_rpt-contain_sf"/>
</dbReference>
<dbReference type="SUPFAM" id="SSF48403">
    <property type="entry name" value="Ankyrin repeat"/>
    <property type="match status" value="1"/>
</dbReference>
<protein>
    <submittedName>
        <fullName evidence="2">Uncharacterized protein</fullName>
    </submittedName>
</protein>
<feature type="repeat" description="ANK" evidence="1">
    <location>
        <begin position="41"/>
        <end position="73"/>
    </location>
</feature>
<dbReference type="Pfam" id="PF12796">
    <property type="entry name" value="Ank_2"/>
    <property type="match status" value="1"/>
</dbReference>